<evidence type="ECO:0000259" key="1">
    <source>
        <dbReference type="PROSITE" id="PS51819"/>
    </source>
</evidence>
<accession>A0A1I0LLL5</accession>
<dbReference type="EMBL" id="FOHX01000019">
    <property type="protein sequence ID" value="SEU41687.1"/>
    <property type="molecule type" value="Genomic_DNA"/>
</dbReference>
<feature type="domain" description="VOC" evidence="1">
    <location>
        <begin position="4"/>
        <end position="119"/>
    </location>
</feature>
<sequence length="120" mass="12747">MDNTVTWFEVATGDPEGAQRFYGGLFGWTFADGDGGGPMDYRMIGYAGGGEPAGGLFNTKGEFPDHAVFHVQVADVEETCARTEALGGKVITKVVGDGPGTDFAYLQDTSGSLFGIFHRR</sequence>
<dbReference type="InterPro" id="IPR052164">
    <property type="entry name" value="Anthracycline_SecMetBiosynth"/>
</dbReference>
<reference evidence="2 3" key="1">
    <citation type="submission" date="2016-10" db="EMBL/GenBank/DDBJ databases">
        <authorList>
            <person name="de Groot N.N."/>
        </authorList>
    </citation>
    <scope>NUCLEOTIDE SEQUENCE [LARGE SCALE GENOMIC DNA]</scope>
    <source>
        <strain evidence="2 3">CGMCC 4.5598</strain>
    </source>
</reference>
<proteinExistence type="predicted"/>
<evidence type="ECO:0000313" key="2">
    <source>
        <dbReference type="EMBL" id="SEU41687.1"/>
    </source>
</evidence>
<protein>
    <recommendedName>
        <fullName evidence="1">VOC domain-containing protein</fullName>
    </recommendedName>
</protein>
<dbReference type="RefSeq" id="WP_218156146.1">
    <property type="nucleotide sequence ID" value="NZ_FOHX01000019.1"/>
</dbReference>
<dbReference type="PANTHER" id="PTHR33993">
    <property type="entry name" value="GLYOXALASE-RELATED"/>
    <property type="match status" value="1"/>
</dbReference>
<dbReference type="CDD" id="cd07247">
    <property type="entry name" value="SgaA_N_like"/>
    <property type="match status" value="1"/>
</dbReference>
<dbReference type="InterPro" id="IPR041581">
    <property type="entry name" value="Glyoxalase_6"/>
</dbReference>
<dbReference type="Pfam" id="PF18029">
    <property type="entry name" value="Glyoxalase_6"/>
    <property type="match status" value="1"/>
</dbReference>
<dbReference type="SUPFAM" id="SSF54593">
    <property type="entry name" value="Glyoxalase/Bleomycin resistance protein/Dihydroxybiphenyl dioxygenase"/>
    <property type="match status" value="1"/>
</dbReference>
<dbReference type="Proteomes" id="UP000199361">
    <property type="component" value="Unassembled WGS sequence"/>
</dbReference>
<dbReference type="AlphaFoldDB" id="A0A1I0LLL5"/>
<gene>
    <name evidence="2" type="ORF">SAMN05421811_119108</name>
</gene>
<evidence type="ECO:0000313" key="3">
    <source>
        <dbReference type="Proteomes" id="UP000199361"/>
    </source>
</evidence>
<organism evidence="2 3">
    <name type="scientific">Nonomuraea wenchangensis</name>
    <dbReference type="NCBI Taxonomy" id="568860"/>
    <lineage>
        <taxon>Bacteria</taxon>
        <taxon>Bacillati</taxon>
        <taxon>Actinomycetota</taxon>
        <taxon>Actinomycetes</taxon>
        <taxon>Streptosporangiales</taxon>
        <taxon>Streptosporangiaceae</taxon>
        <taxon>Nonomuraea</taxon>
    </lineage>
</organism>
<dbReference type="PANTHER" id="PTHR33993:SF14">
    <property type="entry name" value="GB|AAF24581.1"/>
    <property type="match status" value="1"/>
</dbReference>
<dbReference type="Gene3D" id="3.10.180.10">
    <property type="entry name" value="2,3-Dihydroxybiphenyl 1,2-Dioxygenase, domain 1"/>
    <property type="match status" value="1"/>
</dbReference>
<dbReference type="STRING" id="568860.SAMN05421811_119108"/>
<keyword evidence="3" id="KW-1185">Reference proteome</keyword>
<dbReference type="PROSITE" id="PS51819">
    <property type="entry name" value="VOC"/>
    <property type="match status" value="1"/>
</dbReference>
<dbReference type="InterPro" id="IPR037523">
    <property type="entry name" value="VOC_core"/>
</dbReference>
<dbReference type="InterPro" id="IPR029068">
    <property type="entry name" value="Glyas_Bleomycin-R_OHBP_Dase"/>
</dbReference>
<name>A0A1I0LLL5_9ACTN</name>